<reference evidence="1 2" key="1">
    <citation type="submission" date="2018-11" db="EMBL/GenBank/DDBJ databases">
        <authorList>
            <consortium name="Pathogen Informatics"/>
        </authorList>
    </citation>
    <scope>NUCLEOTIDE SEQUENCE [LARGE SCALE GENOMIC DNA]</scope>
</reference>
<dbReference type="Proteomes" id="UP000271889">
    <property type="component" value="Unassembled WGS sequence"/>
</dbReference>
<organism evidence="1 2">
    <name type="scientific">Cylicostephanus goldi</name>
    <name type="common">Nematode worm</name>
    <dbReference type="NCBI Taxonomy" id="71465"/>
    <lineage>
        <taxon>Eukaryota</taxon>
        <taxon>Metazoa</taxon>
        <taxon>Ecdysozoa</taxon>
        <taxon>Nematoda</taxon>
        <taxon>Chromadorea</taxon>
        <taxon>Rhabditida</taxon>
        <taxon>Rhabditina</taxon>
        <taxon>Rhabditomorpha</taxon>
        <taxon>Strongyloidea</taxon>
        <taxon>Strongylidae</taxon>
        <taxon>Cylicostephanus</taxon>
    </lineage>
</organism>
<dbReference type="AlphaFoldDB" id="A0A3P6UVU8"/>
<proteinExistence type="predicted"/>
<evidence type="ECO:0000313" key="2">
    <source>
        <dbReference type="Proteomes" id="UP000271889"/>
    </source>
</evidence>
<protein>
    <recommendedName>
        <fullName evidence="3">MADF domain-containing protein</fullName>
    </recommendedName>
</protein>
<sequence>MSNKFGRQYDGRLLQKNFKNLRDTYVRKRREYEDVLRKKSGIESGLREKIASWPFFVQLRFIDPPDDNDGFVTI</sequence>
<name>A0A3P6UVU8_CYLGO</name>
<dbReference type="OrthoDB" id="5850805at2759"/>
<accession>A0A3P6UVU8</accession>
<keyword evidence="2" id="KW-1185">Reference proteome</keyword>
<evidence type="ECO:0008006" key="3">
    <source>
        <dbReference type="Google" id="ProtNLM"/>
    </source>
</evidence>
<dbReference type="EMBL" id="UYRV01029483">
    <property type="protein sequence ID" value="VDK83638.1"/>
    <property type="molecule type" value="Genomic_DNA"/>
</dbReference>
<evidence type="ECO:0000313" key="1">
    <source>
        <dbReference type="EMBL" id="VDK83638.1"/>
    </source>
</evidence>
<gene>
    <name evidence="1" type="ORF">CGOC_LOCUS8162</name>
</gene>